<sequence>MNMKKMKKLLTVSSFIAFFFGVILLSLLPTKAYAWQTKEEVDKFNFIGTIYEFSSKEDTATPTKKYVPKFKTRPYVLYRMGNTVFGCQPDLSFVGKDEIDWADVRILLDNYSGEDIISINGKPWKADPWAVKKFGDRYNARLNHREVFGWTRTLPMEAYPKLPESGHISVNVFGEFRVGSVWTNDTAEPLWLSVSPFWRNEVPYIPIKDVLSPLGASFTFDLALNDTTIKANGHTVIVHPGSQIIYVDEKEVNIGCNPLNIDEIMCVPAKVAEYLGFTVDTFYAVDRYSPEKGYSTKDHIERITVTK</sequence>
<feature type="domain" description="Copper amine oxidase-like N-terminal" evidence="1">
    <location>
        <begin position="192"/>
        <end position="280"/>
    </location>
</feature>
<dbReference type="InterPro" id="IPR036582">
    <property type="entry name" value="Mao_N_sf"/>
</dbReference>
<dbReference type="Pfam" id="PF07833">
    <property type="entry name" value="Cu_amine_oxidN1"/>
    <property type="match status" value="1"/>
</dbReference>
<comment type="caution">
    <text evidence="2">The sequence shown here is derived from an EMBL/GenBank/DDBJ whole genome shotgun (WGS) entry which is preliminary data.</text>
</comment>
<protein>
    <recommendedName>
        <fullName evidence="1">Copper amine oxidase-like N-terminal domain-containing protein</fullName>
    </recommendedName>
</protein>
<dbReference type="SUPFAM" id="SSF55383">
    <property type="entry name" value="Copper amine oxidase, domain N"/>
    <property type="match status" value="1"/>
</dbReference>
<accession>A0ABR7T4S0</accession>
<evidence type="ECO:0000313" key="2">
    <source>
        <dbReference type="EMBL" id="MBC9785355.1"/>
    </source>
</evidence>
<reference evidence="2 3" key="1">
    <citation type="submission" date="2020-07" db="EMBL/GenBank/DDBJ databases">
        <title>Draft whole-genome sequence of Heliobacterium chlorum DSM 3682, type strain.</title>
        <authorList>
            <person name="Kyndt J.A."/>
            <person name="Meyer T.E."/>
            <person name="Imhoff J.F."/>
        </authorList>
    </citation>
    <scope>NUCLEOTIDE SEQUENCE [LARGE SCALE GENOMIC DNA]</scope>
    <source>
        <strain evidence="2 3">DSM 3682</strain>
    </source>
</reference>
<organism evidence="2 3">
    <name type="scientific">Heliobacterium chlorum</name>
    <dbReference type="NCBI Taxonomy" id="2698"/>
    <lineage>
        <taxon>Bacteria</taxon>
        <taxon>Bacillati</taxon>
        <taxon>Bacillota</taxon>
        <taxon>Clostridia</taxon>
        <taxon>Eubacteriales</taxon>
        <taxon>Heliobacteriaceae</taxon>
        <taxon>Heliobacterium</taxon>
    </lineage>
</organism>
<keyword evidence="3" id="KW-1185">Reference proteome</keyword>
<dbReference type="Proteomes" id="UP000617402">
    <property type="component" value="Unassembled WGS sequence"/>
</dbReference>
<dbReference type="EMBL" id="JACVHF010000013">
    <property type="protein sequence ID" value="MBC9785355.1"/>
    <property type="molecule type" value="Genomic_DNA"/>
</dbReference>
<dbReference type="Gene3D" id="3.30.457.10">
    <property type="entry name" value="Copper amine oxidase-like, N-terminal domain"/>
    <property type="match status" value="1"/>
</dbReference>
<dbReference type="InterPro" id="IPR012854">
    <property type="entry name" value="Cu_amine_oxidase-like_N"/>
</dbReference>
<name>A0ABR7T4S0_HELCL</name>
<gene>
    <name evidence="2" type="ORF">H1S01_12630</name>
</gene>
<proteinExistence type="predicted"/>
<evidence type="ECO:0000259" key="1">
    <source>
        <dbReference type="Pfam" id="PF07833"/>
    </source>
</evidence>
<evidence type="ECO:0000313" key="3">
    <source>
        <dbReference type="Proteomes" id="UP000617402"/>
    </source>
</evidence>